<evidence type="ECO:0000313" key="3">
    <source>
        <dbReference type="EMBL" id="MEE2058963.1"/>
    </source>
</evidence>
<dbReference type="EMBL" id="JAUTXY010000006">
    <property type="protein sequence ID" value="MEE2058963.1"/>
    <property type="molecule type" value="Genomic_DNA"/>
</dbReference>
<organism evidence="3 4">
    <name type="scientific">Rhodococcus artemisiae</name>
    <dbReference type="NCBI Taxonomy" id="714159"/>
    <lineage>
        <taxon>Bacteria</taxon>
        <taxon>Bacillati</taxon>
        <taxon>Actinomycetota</taxon>
        <taxon>Actinomycetes</taxon>
        <taxon>Mycobacteriales</taxon>
        <taxon>Nocardiaceae</taxon>
        <taxon>Rhodococcus</taxon>
    </lineage>
</organism>
<feature type="region of interest" description="Disordered" evidence="1">
    <location>
        <begin position="436"/>
        <end position="460"/>
    </location>
</feature>
<name>A0ABU7LBP3_9NOCA</name>
<keyword evidence="4" id="KW-1185">Reference proteome</keyword>
<dbReference type="SUPFAM" id="SSF52540">
    <property type="entry name" value="P-loop containing nucleoside triphosphate hydrolases"/>
    <property type="match status" value="1"/>
</dbReference>
<comment type="caution">
    <text evidence="3">The sequence shown here is derived from an EMBL/GenBank/DDBJ whole genome shotgun (WGS) entry which is preliminary data.</text>
</comment>
<keyword evidence="2" id="KW-0812">Transmembrane</keyword>
<keyword evidence="2" id="KW-1133">Transmembrane helix</keyword>
<protein>
    <submittedName>
        <fullName evidence="3">Terminase</fullName>
    </submittedName>
</protein>
<reference evidence="3 4" key="1">
    <citation type="submission" date="2023-07" db="EMBL/GenBank/DDBJ databases">
        <authorList>
            <person name="Girao M."/>
            <person name="Carvalho M.F."/>
        </authorList>
    </citation>
    <scope>NUCLEOTIDE SEQUENCE [LARGE SCALE GENOMIC DNA]</scope>
    <source>
        <strain evidence="3 4">YIM65754</strain>
    </source>
</reference>
<evidence type="ECO:0000256" key="1">
    <source>
        <dbReference type="SAM" id="MobiDB-lite"/>
    </source>
</evidence>
<evidence type="ECO:0000256" key="2">
    <source>
        <dbReference type="SAM" id="Phobius"/>
    </source>
</evidence>
<evidence type="ECO:0000313" key="4">
    <source>
        <dbReference type="Proteomes" id="UP001336020"/>
    </source>
</evidence>
<dbReference type="Proteomes" id="UP001336020">
    <property type="component" value="Unassembled WGS sequence"/>
</dbReference>
<dbReference type="Pfam" id="PF03237">
    <property type="entry name" value="Terminase_6N"/>
    <property type="match status" value="1"/>
</dbReference>
<accession>A0ABU7LBP3</accession>
<proteinExistence type="predicted"/>
<dbReference type="InterPro" id="IPR027417">
    <property type="entry name" value="P-loop_NTPase"/>
</dbReference>
<feature type="compositionally biased region" description="Low complexity" evidence="1">
    <location>
        <begin position="436"/>
        <end position="452"/>
    </location>
</feature>
<dbReference type="RefSeq" id="WP_330134191.1">
    <property type="nucleotide sequence ID" value="NZ_JAUTXY010000006.1"/>
</dbReference>
<feature type="transmembrane region" description="Helical" evidence="2">
    <location>
        <begin position="49"/>
        <end position="71"/>
    </location>
</feature>
<dbReference type="Gene3D" id="3.40.50.300">
    <property type="entry name" value="P-loop containing nucleotide triphosphate hydrolases"/>
    <property type="match status" value="1"/>
</dbReference>
<sequence>MRDTCSRLGWGFDGWQDGAGRLILAKRKDGLYAADQILVSIPRQVGKTYLFGAIVFALCLLFPNLTVIWTAHRVKTAKETFGSMSGMAAQPRVAPHISNVVRARGDEAIQFANGSRILFGAREQGFGRGFTKVDILVFDEAQILTESALEDMIAAQNVAENPLTILTGTPPRPKDPGEVFTLARQEALDGETDETLYIELSADRGGDLNDREQWRKANPSFPHRTSERAMLRMKKNLSDDSFRREALGVWDESLRHKAAFGRAQWDAMSDVGPEDGVRPHALAVDMSADGEISVHACWIEGESAHVEEVWAGVDSQAALSWIAGRTRRRTPVMVYGTSPAAALIPQLRARKVMVNQATRGDMAKACGLLMNRSKAGTLTHGNQGAVFDAMVVARRVGIGTAGGWGWDLSDETLNISPIVSMTFALLAATVTKKVPSAGRSGRSSAGRVSRSSRGREAVVI</sequence>
<gene>
    <name evidence="3" type="ORF">Q7514_15690</name>
</gene>
<keyword evidence="2" id="KW-0472">Membrane</keyword>